<dbReference type="InterPro" id="IPR034704">
    <property type="entry name" value="Ribosomal_bL28/bL31-like_sf"/>
</dbReference>
<name>A0A3S9J787_9ENTR</name>
<evidence type="ECO:0000256" key="3">
    <source>
        <dbReference type="ARBA" id="ARBA00023274"/>
    </source>
</evidence>
<evidence type="ECO:0000256" key="1">
    <source>
        <dbReference type="ARBA" id="ARBA00008760"/>
    </source>
</evidence>
<dbReference type="GO" id="GO:0022625">
    <property type="term" value="C:cytosolic large ribosomal subunit"/>
    <property type="evidence" value="ECO:0007669"/>
    <property type="project" value="TreeGrafter"/>
</dbReference>
<dbReference type="AlphaFoldDB" id="A0A3S9J787"/>
<proteinExistence type="inferred from homology"/>
<gene>
    <name evidence="5 6" type="primary">rpmB</name>
    <name evidence="6" type="ORF">C3B56_00002</name>
</gene>
<evidence type="ECO:0000313" key="6">
    <source>
        <dbReference type="EMBL" id="AZP36139.1"/>
    </source>
</evidence>
<dbReference type="PANTHER" id="PTHR13528">
    <property type="entry name" value="39S RIBOSOMAL PROTEIN L28, MITOCHONDRIAL"/>
    <property type="match status" value="1"/>
</dbReference>
<dbReference type="InterPro" id="IPR001383">
    <property type="entry name" value="Ribosomal_bL28_bact-type"/>
</dbReference>
<dbReference type="GO" id="GO:0006412">
    <property type="term" value="P:translation"/>
    <property type="evidence" value="ECO:0007669"/>
    <property type="project" value="UniProtKB-UniRule"/>
</dbReference>
<dbReference type="Pfam" id="PF00830">
    <property type="entry name" value="Ribosomal_L28"/>
    <property type="match status" value="1"/>
</dbReference>
<dbReference type="InterPro" id="IPR026569">
    <property type="entry name" value="Ribosomal_bL28"/>
</dbReference>
<dbReference type="SUPFAM" id="SSF143800">
    <property type="entry name" value="L28p-like"/>
    <property type="match status" value="1"/>
</dbReference>
<dbReference type="PANTHER" id="PTHR13528:SF2">
    <property type="entry name" value="LARGE RIBOSOMAL SUBUNIT PROTEIN BL28M"/>
    <property type="match status" value="1"/>
</dbReference>
<dbReference type="KEGG" id="aade:C3B56_00002"/>
<dbReference type="NCBIfam" id="TIGR00009">
    <property type="entry name" value="L28"/>
    <property type="match status" value="1"/>
</dbReference>
<dbReference type="EMBL" id="CP026513">
    <property type="protein sequence ID" value="AZP36139.1"/>
    <property type="molecule type" value="Genomic_DNA"/>
</dbReference>
<dbReference type="HAMAP" id="MF_00373">
    <property type="entry name" value="Ribosomal_bL28"/>
    <property type="match status" value="1"/>
</dbReference>
<evidence type="ECO:0000256" key="5">
    <source>
        <dbReference type="HAMAP-Rule" id="MF_00373"/>
    </source>
</evidence>
<evidence type="ECO:0000256" key="4">
    <source>
        <dbReference type="ARBA" id="ARBA00035174"/>
    </source>
</evidence>
<dbReference type="Gene3D" id="2.30.170.40">
    <property type="entry name" value="Ribosomal protein L28/L24"/>
    <property type="match status" value="1"/>
</dbReference>
<sequence>MSKICFITGKKTIFGNNRSHSMNATKRHFFPNIHIRKLWISKLKKFVKFKISSKGIRIIDKKGFEILKKKIYINRKNKIKVKYGKKK</sequence>
<dbReference type="InterPro" id="IPR037147">
    <property type="entry name" value="Ribosomal_bL28_sf"/>
</dbReference>
<accession>A0A3S9J787</accession>
<keyword evidence="3 5" id="KW-0687">Ribonucleoprotein</keyword>
<evidence type="ECO:0000313" key="7">
    <source>
        <dbReference type="Proteomes" id="UP000274458"/>
    </source>
</evidence>
<keyword evidence="7" id="KW-1185">Reference proteome</keyword>
<protein>
    <recommendedName>
        <fullName evidence="4 5">Large ribosomal subunit protein bL28</fullName>
    </recommendedName>
</protein>
<keyword evidence="2 5" id="KW-0689">Ribosomal protein</keyword>
<organism evidence="6 7">
    <name type="scientific">Candidatus Annandia adelgestsuga</name>
    <dbReference type="NCBI Taxonomy" id="1302411"/>
    <lineage>
        <taxon>Bacteria</taxon>
        <taxon>Pseudomonadati</taxon>
        <taxon>Pseudomonadota</taxon>
        <taxon>Gammaproteobacteria</taxon>
        <taxon>Enterobacterales</taxon>
        <taxon>Enterobacteriaceae</taxon>
        <taxon>Candidatus Annandia</taxon>
    </lineage>
</organism>
<evidence type="ECO:0000256" key="2">
    <source>
        <dbReference type="ARBA" id="ARBA00022980"/>
    </source>
</evidence>
<comment type="similarity">
    <text evidence="1 5">Belongs to the bacterial ribosomal protein bL28 family.</text>
</comment>
<reference evidence="6 7" key="1">
    <citation type="journal article" date="2018" name="Genome Biol. Evol.">
        <title>Partnering With a Pest: Genomes of Hemlock Woolly Adelgid Symbionts Reveal Atypical Nutritional Provisioning Patterns in Dual-Obligate Bacteria.</title>
        <authorList>
            <person name="Weglarz K.M."/>
            <person name="Havill N.P."/>
            <person name="Burke G.R."/>
            <person name="von Dohlen C.D."/>
        </authorList>
    </citation>
    <scope>NUCLEOTIDE SEQUENCE [LARGE SCALE GENOMIC DNA]</scope>
    <source>
        <strain evidence="6">ENA</strain>
    </source>
</reference>
<dbReference type="RefSeq" id="WP_126071402.1">
    <property type="nucleotide sequence ID" value="NZ_CP026513.1"/>
</dbReference>
<dbReference type="GO" id="GO:0003735">
    <property type="term" value="F:structural constituent of ribosome"/>
    <property type="evidence" value="ECO:0007669"/>
    <property type="project" value="InterPro"/>
</dbReference>
<dbReference type="OrthoDB" id="9805609at2"/>
<dbReference type="Proteomes" id="UP000274458">
    <property type="component" value="Chromosome"/>
</dbReference>